<reference evidence="2" key="2">
    <citation type="submission" date="2018-05" db="EMBL/GenBank/DDBJ databases">
        <title>OpunRS2 (Oryza punctata Reference Sequence Version 2).</title>
        <authorList>
            <person name="Zhang J."/>
            <person name="Kudrna D."/>
            <person name="Lee S."/>
            <person name="Talag J."/>
            <person name="Welchert J."/>
            <person name="Wing R.A."/>
        </authorList>
    </citation>
    <scope>NUCLEOTIDE SEQUENCE [LARGE SCALE GENOMIC DNA]</scope>
</reference>
<dbReference type="AlphaFoldDB" id="A0A0E0JTI8"/>
<dbReference type="EnsemblPlants" id="OPUNC01G42660.1">
    <property type="protein sequence ID" value="OPUNC01G42660.1"/>
    <property type="gene ID" value="OPUNC01G42660"/>
</dbReference>
<dbReference type="Gramene" id="OPUNC01G42660.1">
    <property type="protein sequence ID" value="OPUNC01G42660.1"/>
    <property type="gene ID" value="OPUNC01G42660"/>
</dbReference>
<reference evidence="2" key="1">
    <citation type="submission" date="2015-04" db="UniProtKB">
        <authorList>
            <consortium name="EnsemblPlants"/>
        </authorList>
    </citation>
    <scope>IDENTIFICATION</scope>
</reference>
<evidence type="ECO:0000313" key="3">
    <source>
        <dbReference type="Proteomes" id="UP000026962"/>
    </source>
</evidence>
<protein>
    <submittedName>
        <fullName evidence="2">Uncharacterized protein</fullName>
    </submittedName>
</protein>
<dbReference type="Proteomes" id="UP000026962">
    <property type="component" value="Chromosome 1"/>
</dbReference>
<name>A0A0E0JTI8_ORYPU</name>
<keyword evidence="3" id="KW-1185">Reference proteome</keyword>
<feature type="region of interest" description="Disordered" evidence="1">
    <location>
        <begin position="28"/>
        <end position="59"/>
    </location>
</feature>
<accession>A0A0E0JTI8</accession>
<dbReference type="HOGENOM" id="CLU_1680747_0_0_1"/>
<evidence type="ECO:0000313" key="2">
    <source>
        <dbReference type="EnsemblPlants" id="OPUNC01G42660.1"/>
    </source>
</evidence>
<proteinExistence type="predicted"/>
<evidence type="ECO:0000256" key="1">
    <source>
        <dbReference type="SAM" id="MobiDB-lite"/>
    </source>
</evidence>
<sequence>MARGEVRLPRAWQRVRWERVAEELHPRASSPFPSTPRLGVPSTWPKRQAGGAARSVTRESAALSSLAMDGGRGRPLSGRCPWSRVVQMEMAMVCCRVANDAGWRHKEAATAVRLLVCRPITLLSMELLPSYGQIPVLAVGSSGRGWRSGLQHSIATL</sequence>
<organism evidence="2">
    <name type="scientific">Oryza punctata</name>
    <name type="common">Red rice</name>
    <dbReference type="NCBI Taxonomy" id="4537"/>
    <lineage>
        <taxon>Eukaryota</taxon>
        <taxon>Viridiplantae</taxon>
        <taxon>Streptophyta</taxon>
        <taxon>Embryophyta</taxon>
        <taxon>Tracheophyta</taxon>
        <taxon>Spermatophyta</taxon>
        <taxon>Magnoliopsida</taxon>
        <taxon>Liliopsida</taxon>
        <taxon>Poales</taxon>
        <taxon>Poaceae</taxon>
        <taxon>BOP clade</taxon>
        <taxon>Oryzoideae</taxon>
        <taxon>Oryzeae</taxon>
        <taxon>Oryzinae</taxon>
        <taxon>Oryza</taxon>
    </lineage>
</organism>